<dbReference type="PANTHER" id="PTHR13906">
    <property type="entry name" value="PORCUPINE"/>
    <property type="match status" value="1"/>
</dbReference>
<dbReference type="PANTHER" id="PTHR13906:SF4">
    <property type="entry name" value="LYSOPHOSPHOLIPID ACYLTRANSFERASE 6"/>
    <property type="match status" value="1"/>
</dbReference>
<proteinExistence type="predicted"/>
<dbReference type="AlphaFoldDB" id="A0A068Y058"/>
<dbReference type="eggNOG" id="KOG2704">
    <property type="taxonomic scope" value="Eukaryota"/>
</dbReference>
<feature type="transmembrane region" description="Helical" evidence="7">
    <location>
        <begin position="27"/>
        <end position="46"/>
    </location>
</feature>
<keyword evidence="6 8" id="KW-0012">Acyltransferase</keyword>
<gene>
    <name evidence="8" type="ORF">EmuJ_000296000</name>
</gene>
<evidence type="ECO:0000256" key="1">
    <source>
        <dbReference type="ARBA" id="ARBA00004141"/>
    </source>
</evidence>
<dbReference type="Proteomes" id="UP000017246">
    <property type="component" value="Unassembled WGS sequence"/>
</dbReference>
<evidence type="ECO:0000313" key="8">
    <source>
        <dbReference type="EMBL" id="CDS35491.1"/>
    </source>
</evidence>
<reference evidence="8" key="1">
    <citation type="journal article" date="2013" name="Nature">
        <title>The genomes of four tapeworm species reveal adaptations to parasitism.</title>
        <authorList>
            <person name="Tsai I.J."/>
            <person name="Zarowiecki M."/>
            <person name="Holroyd N."/>
            <person name="Garciarrubio A."/>
            <person name="Sanchez-Flores A."/>
            <person name="Brooks K.L."/>
            <person name="Tracey A."/>
            <person name="Bobes R.J."/>
            <person name="Fragoso G."/>
            <person name="Sciutto E."/>
            <person name="Aslett M."/>
            <person name="Beasley H."/>
            <person name="Bennett H.M."/>
            <person name="Cai J."/>
            <person name="Camicia F."/>
            <person name="Clark R."/>
            <person name="Cucher M."/>
            <person name="De Silva N."/>
            <person name="Day T.A."/>
            <person name="Deplazes P."/>
            <person name="Estrada K."/>
            <person name="Fernandez C."/>
            <person name="Holland P.W."/>
            <person name="Hou J."/>
            <person name="Hu S."/>
            <person name="Huckvale T."/>
            <person name="Hung S.S."/>
            <person name="Kamenetzky L."/>
            <person name="Keane J.A."/>
            <person name="Kiss F."/>
            <person name="Koziol U."/>
            <person name="Lambert O."/>
            <person name="Liu K."/>
            <person name="Luo X."/>
            <person name="Luo Y."/>
            <person name="Macchiaroli N."/>
            <person name="Nichol S."/>
            <person name="Paps J."/>
            <person name="Parkinson J."/>
            <person name="Pouchkina-Stantcheva N."/>
            <person name="Riddiford N."/>
            <person name="Rosenzvit M."/>
            <person name="Salinas G."/>
            <person name="Wasmuth J.D."/>
            <person name="Zamanian M."/>
            <person name="Zheng Y."/>
            <person name="Cai X."/>
            <person name="Soberon X."/>
            <person name="Olson P.D."/>
            <person name="Laclette J.P."/>
            <person name="Brehm K."/>
            <person name="Berriman M."/>
            <person name="Garciarrubio A."/>
            <person name="Bobes R.J."/>
            <person name="Fragoso G."/>
            <person name="Sanchez-Flores A."/>
            <person name="Estrada K."/>
            <person name="Cevallos M.A."/>
            <person name="Morett E."/>
            <person name="Gonzalez V."/>
            <person name="Portillo T."/>
            <person name="Ochoa-Leyva A."/>
            <person name="Jose M.V."/>
            <person name="Sciutto E."/>
            <person name="Landa A."/>
            <person name="Jimenez L."/>
            <person name="Valdes V."/>
            <person name="Carrero J.C."/>
            <person name="Larralde C."/>
            <person name="Morales-Montor J."/>
            <person name="Limon-Lason J."/>
            <person name="Soberon X."/>
            <person name="Laclette J.P."/>
        </authorList>
    </citation>
    <scope>NUCLEOTIDE SEQUENCE [LARGE SCALE GENOMIC DNA]</scope>
</reference>
<accession>A0A068Y058</accession>
<evidence type="ECO:0000256" key="6">
    <source>
        <dbReference type="ARBA" id="ARBA00023315"/>
    </source>
</evidence>
<dbReference type="GO" id="GO:0030258">
    <property type="term" value="P:lipid modification"/>
    <property type="evidence" value="ECO:0007669"/>
    <property type="project" value="TreeGrafter"/>
</dbReference>
<feature type="transmembrane region" description="Helical" evidence="7">
    <location>
        <begin position="281"/>
        <end position="302"/>
    </location>
</feature>
<keyword evidence="3 7" id="KW-0812">Transmembrane</keyword>
<dbReference type="GO" id="GO:0016746">
    <property type="term" value="F:acyltransferase activity"/>
    <property type="evidence" value="ECO:0007669"/>
    <property type="project" value="UniProtKB-KW"/>
</dbReference>
<dbReference type="OrthoDB" id="286734at2759"/>
<keyword evidence="9" id="KW-1185">Reference proteome</keyword>
<evidence type="ECO:0000313" key="9">
    <source>
        <dbReference type="Proteomes" id="UP000017246"/>
    </source>
</evidence>
<feature type="transmembrane region" description="Helical" evidence="7">
    <location>
        <begin position="350"/>
        <end position="367"/>
    </location>
</feature>
<sequence length="534" mass="61801">MVTCCVFGFFFHKFCNPRKCSPTTRHTISFCVGYLIAFLCYGARSGHLLAMSSTVYLLLHIFSPKRAFWTSFLFCLTYSSWAHLYRMKFDYGGYSADVSLPLMVLVQRLTLLTANLLDGHEMVSDSKREIDDGEGSVHSNGHPSKDLIIPRLTPIRKEYAVLKMPTTVEFFSYCINFQTVLAGPPLAFKDYKVYIEGTEVDDKHLTVEQRTKFIKNRNTLLQPMNEILKYFLQAVAFLLVYLCICQFFRPSFYLSEAFGKFEFFHKCFYLMFTGFTMRQHYYFAWSVCALSCLAAGFGFHGFDKNGKPDYSLVISFNFMEAEFPRSVKELMDNWNLQTLRWLRITIFDRTPKSIAVFAVFFVSVLWHGFYPGYYLFFVSMAWFSVIGRMIRKRLRPRILEWLPDTKWVWTPGGQREGTSRAYDLITRIVTYFLVNYAALAFVILSFRDSIVAWSRFCYAGHLLCLVAQLLMLTLMPPSKSTPLLSASRSKKVLKPPIYIIVDSNTYLKQTPPPPLLLISLSFILHFHVCCMALG</sequence>
<evidence type="ECO:0000256" key="7">
    <source>
        <dbReference type="SAM" id="Phobius"/>
    </source>
</evidence>
<dbReference type="GO" id="GO:0016020">
    <property type="term" value="C:membrane"/>
    <property type="evidence" value="ECO:0007669"/>
    <property type="project" value="UniProtKB-SubCell"/>
</dbReference>
<evidence type="ECO:0000256" key="5">
    <source>
        <dbReference type="ARBA" id="ARBA00023136"/>
    </source>
</evidence>
<feature type="transmembrane region" description="Helical" evidence="7">
    <location>
        <begin position="424"/>
        <end position="446"/>
    </location>
</feature>
<protein>
    <submittedName>
        <fullName evidence="8">MBOAT, membrane-bound O-acyltransferase family</fullName>
    </submittedName>
</protein>
<dbReference type="OMA" id="WFVYINI"/>
<evidence type="ECO:0000256" key="4">
    <source>
        <dbReference type="ARBA" id="ARBA00022989"/>
    </source>
</evidence>
<keyword evidence="4 7" id="KW-1133">Transmembrane helix</keyword>
<comment type="subcellular location">
    <subcellularLocation>
        <location evidence="1">Membrane</location>
        <topology evidence="1">Multi-pass membrane protein</topology>
    </subcellularLocation>
</comment>
<keyword evidence="5 7" id="KW-0472">Membrane</keyword>
<dbReference type="STRING" id="6211.A0A068Y058"/>
<evidence type="ECO:0000256" key="2">
    <source>
        <dbReference type="ARBA" id="ARBA00022679"/>
    </source>
</evidence>
<reference evidence="8" key="2">
    <citation type="submission" date="2015-11" db="EMBL/GenBank/DDBJ databases">
        <authorList>
            <person name="Zhang Y."/>
            <person name="Guo Z."/>
        </authorList>
    </citation>
    <scope>NUCLEOTIDE SEQUENCE</scope>
</reference>
<organism evidence="8 9">
    <name type="scientific">Echinococcus multilocularis</name>
    <name type="common">Fox tapeworm</name>
    <dbReference type="NCBI Taxonomy" id="6211"/>
    <lineage>
        <taxon>Eukaryota</taxon>
        <taxon>Metazoa</taxon>
        <taxon>Spiralia</taxon>
        <taxon>Lophotrochozoa</taxon>
        <taxon>Platyhelminthes</taxon>
        <taxon>Cestoda</taxon>
        <taxon>Eucestoda</taxon>
        <taxon>Cyclophyllidea</taxon>
        <taxon>Taeniidae</taxon>
        <taxon>Echinococcus</taxon>
    </lineage>
</organism>
<dbReference type="Pfam" id="PF03062">
    <property type="entry name" value="MBOAT"/>
    <property type="match status" value="1"/>
</dbReference>
<dbReference type="EMBL" id="LN902850">
    <property type="protein sequence ID" value="CDS35491.1"/>
    <property type="molecule type" value="Genomic_DNA"/>
</dbReference>
<feature type="transmembrane region" description="Helical" evidence="7">
    <location>
        <begin position="227"/>
        <end position="249"/>
    </location>
</feature>
<feature type="transmembrane region" description="Helical" evidence="7">
    <location>
        <begin position="67"/>
        <end position="86"/>
    </location>
</feature>
<dbReference type="InterPro" id="IPR049941">
    <property type="entry name" value="LPLAT_7/PORCN-like"/>
</dbReference>
<keyword evidence="2 8" id="KW-0808">Transferase</keyword>
<dbReference type="InterPro" id="IPR004299">
    <property type="entry name" value="MBOAT_fam"/>
</dbReference>
<evidence type="ECO:0000256" key="3">
    <source>
        <dbReference type="ARBA" id="ARBA00022692"/>
    </source>
</evidence>
<name>A0A068Y058_ECHMU</name>
<feature type="transmembrane region" description="Helical" evidence="7">
    <location>
        <begin position="452"/>
        <end position="474"/>
    </location>
</feature>